<evidence type="ECO:0000313" key="5">
    <source>
        <dbReference type="EMBL" id="MBC1171617.1"/>
    </source>
</evidence>
<dbReference type="AlphaFoldDB" id="A0A7G3AHJ3"/>
<evidence type="ECO:0000259" key="4">
    <source>
        <dbReference type="Pfam" id="PF25473"/>
    </source>
</evidence>
<feature type="region of interest" description="Disordered" evidence="2">
    <location>
        <begin position="45"/>
        <end position="72"/>
    </location>
</feature>
<dbReference type="InterPro" id="IPR057534">
    <property type="entry name" value="MXRA7_helical"/>
</dbReference>
<keyword evidence="3" id="KW-0812">Transmembrane</keyword>
<feature type="transmembrane region" description="Helical" evidence="3">
    <location>
        <begin position="12"/>
        <end position="35"/>
    </location>
</feature>
<keyword evidence="3" id="KW-0472">Membrane</keyword>
<keyword evidence="5" id="KW-0648">Protein biosynthesis</keyword>
<keyword evidence="3" id="KW-1133">Transmembrane helix</keyword>
<keyword evidence="1" id="KW-0175">Coiled coil</keyword>
<dbReference type="PANTHER" id="PTHR21845:SF2">
    <property type="entry name" value="MATRIX-REMODELING-ASSOCIATED PROTEIN 7"/>
    <property type="match status" value="1"/>
</dbReference>
<dbReference type="EMBL" id="GITU01002914">
    <property type="protein sequence ID" value="MBC1171617.1"/>
    <property type="molecule type" value="Transcribed_RNA"/>
</dbReference>
<evidence type="ECO:0000256" key="3">
    <source>
        <dbReference type="SAM" id="Phobius"/>
    </source>
</evidence>
<feature type="coiled-coil region" evidence="1">
    <location>
        <begin position="84"/>
        <end position="134"/>
    </location>
</feature>
<evidence type="ECO:0000256" key="1">
    <source>
        <dbReference type="SAM" id="Coils"/>
    </source>
</evidence>
<organism evidence="5">
    <name type="scientific">Lutzomyia longipalpis</name>
    <name type="common">Sand fly</name>
    <dbReference type="NCBI Taxonomy" id="7200"/>
    <lineage>
        <taxon>Eukaryota</taxon>
        <taxon>Metazoa</taxon>
        <taxon>Ecdysozoa</taxon>
        <taxon>Arthropoda</taxon>
        <taxon>Hexapoda</taxon>
        <taxon>Insecta</taxon>
        <taxon>Pterygota</taxon>
        <taxon>Neoptera</taxon>
        <taxon>Endopterygota</taxon>
        <taxon>Diptera</taxon>
        <taxon>Nematocera</taxon>
        <taxon>Psychodoidea</taxon>
        <taxon>Psychodidae</taxon>
        <taxon>Lutzomyia</taxon>
        <taxon>Lutzomyia</taxon>
    </lineage>
</organism>
<dbReference type="VEuPathDB" id="VectorBase:LLONM1_003220"/>
<dbReference type="PANTHER" id="PTHR21845">
    <property type="entry name" value="TRANSMEMBRANE ANCHOR PROTEIN 1"/>
    <property type="match status" value="1"/>
</dbReference>
<protein>
    <submittedName>
        <fullName evidence="5">Putative eukaryotic translation initiation factor 3 subunit c isoform x3</fullName>
    </submittedName>
</protein>
<evidence type="ECO:0000256" key="2">
    <source>
        <dbReference type="SAM" id="MobiDB-lite"/>
    </source>
</evidence>
<keyword evidence="5" id="KW-0396">Initiation factor</keyword>
<name>A0A7G3AHJ3_LUTLO</name>
<feature type="compositionally biased region" description="Basic and acidic residues" evidence="2">
    <location>
        <begin position="46"/>
        <end position="62"/>
    </location>
</feature>
<accession>A0A7G3AHJ3</accession>
<reference evidence="5" key="1">
    <citation type="journal article" date="2020" name="BMC">
        <title>Leishmania infection induces a limited differential gene expression in the sand fly midgut.</title>
        <authorList>
            <person name="Coutinho-Abreu I.V."/>
            <person name="Serafim T.D."/>
            <person name="Meneses C."/>
            <person name="Kamhawi S."/>
            <person name="Oliveira F."/>
            <person name="Valenzuela J.G."/>
        </authorList>
    </citation>
    <scope>NUCLEOTIDE SEQUENCE</scope>
    <source>
        <strain evidence="5">Jacobina</strain>
        <tissue evidence="5">Midgut</tissue>
    </source>
</reference>
<proteinExistence type="predicted"/>
<dbReference type="GO" id="GO:0003743">
    <property type="term" value="F:translation initiation factor activity"/>
    <property type="evidence" value="ECO:0007669"/>
    <property type="project" value="UniProtKB-KW"/>
</dbReference>
<dbReference type="InterPro" id="IPR026622">
    <property type="entry name" value="Mxra7"/>
</dbReference>
<sequence>MVYLEEISAFVASASVLTVIKIVITVFLLAATIILRKRLRSLRPPEAVDRATSKGDADAPHDETEDESCGQELGLMGQLKSAKLREMEKRMSEEQKTKENEVQQQQLAAIFELLKKQQEELKAEELTQEDFKDQLKLYR</sequence>
<feature type="domain" description="Matrix-remodeling-associated protein 7 helical" evidence="4">
    <location>
        <begin position="79"/>
        <end position="138"/>
    </location>
</feature>
<dbReference type="Pfam" id="PF25473">
    <property type="entry name" value="MXRA7_helical"/>
    <property type="match status" value="1"/>
</dbReference>